<dbReference type="Proteomes" id="UP000034207">
    <property type="component" value="Unassembled WGS sequence"/>
</dbReference>
<dbReference type="InterPro" id="IPR003669">
    <property type="entry name" value="Thymidylate_synthase_ThyX"/>
</dbReference>
<comment type="caution">
    <text evidence="1">The sequence shown here is derived from an EMBL/GenBank/DDBJ whole genome shotgun (WGS) entry which is preliminary data.</text>
</comment>
<accession>A0A0G0P9S2</accession>
<dbReference type="GO" id="GO:0070402">
    <property type="term" value="F:NADPH binding"/>
    <property type="evidence" value="ECO:0007669"/>
    <property type="project" value="TreeGrafter"/>
</dbReference>
<dbReference type="EMBL" id="LBVV01000007">
    <property type="protein sequence ID" value="KKQ94879.1"/>
    <property type="molecule type" value="Genomic_DNA"/>
</dbReference>
<dbReference type="Gene3D" id="3.30.1360.170">
    <property type="match status" value="1"/>
</dbReference>
<dbReference type="GO" id="GO:0004799">
    <property type="term" value="F:thymidylate synthase activity"/>
    <property type="evidence" value="ECO:0007669"/>
    <property type="project" value="TreeGrafter"/>
</dbReference>
<dbReference type="Pfam" id="PF02511">
    <property type="entry name" value="Thy1"/>
    <property type="match status" value="1"/>
</dbReference>
<dbReference type="GO" id="GO:0050797">
    <property type="term" value="F:thymidylate synthase (FAD) activity"/>
    <property type="evidence" value="ECO:0007669"/>
    <property type="project" value="InterPro"/>
</dbReference>
<dbReference type="GO" id="GO:0050660">
    <property type="term" value="F:flavin adenine dinucleotide binding"/>
    <property type="evidence" value="ECO:0007669"/>
    <property type="project" value="InterPro"/>
</dbReference>
<dbReference type="SUPFAM" id="SSF69796">
    <property type="entry name" value="Thymidylate synthase-complementing protein Thy1"/>
    <property type="match status" value="2"/>
</dbReference>
<dbReference type="InterPro" id="IPR036098">
    <property type="entry name" value="Thymidylate_synthase_ThyX_sf"/>
</dbReference>
<dbReference type="GO" id="GO:0006231">
    <property type="term" value="P:dTMP biosynthetic process"/>
    <property type="evidence" value="ECO:0007669"/>
    <property type="project" value="InterPro"/>
</dbReference>
<name>A0A0G0P9S2_UNCC2</name>
<gene>
    <name evidence="1" type="ORF">UT18_C0007G0135</name>
</gene>
<protein>
    <submittedName>
        <fullName evidence="1">Alternative thymidylate synthase-like protein</fullName>
    </submittedName>
</protein>
<evidence type="ECO:0000313" key="1">
    <source>
        <dbReference type="EMBL" id="KKQ94879.1"/>
    </source>
</evidence>
<dbReference type="STRING" id="1618345.UT18_C0007G0135"/>
<dbReference type="PANTHER" id="PTHR34934">
    <property type="entry name" value="FLAVIN-DEPENDENT THYMIDYLATE SYNTHASE"/>
    <property type="match status" value="1"/>
</dbReference>
<evidence type="ECO:0000313" key="2">
    <source>
        <dbReference type="Proteomes" id="UP000034207"/>
    </source>
</evidence>
<dbReference type="PROSITE" id="PS51331">
    <property type="entry name" value="THYX"/>
    <property type="match status" value="1"/>
</dbReference>
<organism evidence="1 2">
    <name type="scientific">candidate division CPR2 bacterium GW2011_GWC2_39_10</name>
    <dbReference type="NCBI Taxonomy" id="1618345"/>
    <lineage>
        <taxon>Bacteria</taxon>
        <taxon>Bacteria division CPR2</taxon>
    </lineage>
</organism>
<reference evidence="1 2" key="1">
    <citation type="journal article" date="2015" name="Nature">
        <title>rRNA introns, odd ribosomes, and small enigmatic genomes across a large radiation of phyla.</title>
        <authorList>
            <person name="Brown C.T."/>
            <person name="Hug L.A."/>
            <person name="Thomas B.C."/>
            <person name="Sharon I."/>
            <person name="Castelle C.J."/>
            <person name="Singh A."/>
            <person name="Wilkins M.J."/>
            <person name="Williams K.H."/>
            <person name="Banfield J.F."/>
        </authorList>
    </citation>
    <scope>NUCLEOTIDE SEQUENCE [LARGE SCALE GENOMIC DNA]</scope>
</reference>
<dbReference type="PANTHER" id="PTHR34934:SF1">
    <property type="entry name" value="FLAVIN-DEPENDENT THYMIDYLATE SYNTHASE"/>
    <property type="match status" value="1"/>
</dbReference>
<sequence length="446" mass="51542">MSKKAQVFIYDEFSPQDTAMLQALYSRSPMSVTSHVKKVQETGSGNFMEQFYVGYGHSSIADCGSTTLFIEGISTLADKAIQDWPLYSGQETSTRYVDMSKQPIIDPVSTHDSKKILVNWMDFYLNSFALLEEHLRQKYPIKKDEKESVYEKALKARAFDILRGFLPAGIATQLSWHTNLRQAYDKLSLLKYHPLEEVSGVAKEMIDKLKVKYPQSFCHKLYPETEKYREYASQNYSYFEYPEGFPDFSLIDNLDKNGLKKYKDLLKNRPPKTNLPQFLSEFGNITFEFKLDFGCFRDLQRHRNGVCRMPLLTTGLGFSDWYLSQLPENLKKQAEKLISKQKFAVEELNASKEEKQYYIAMGFNVACRVTYGLMAAVYVTELRSGKTVHPALRVVALKMNDALAKVLPELTLHSDLDPDDWDIRRGKQDISFKEKEHQIKLKNKEK</sequence>
<proteinExistence type="predicted"/>
<dbReference type="AlphaFoldDB" id="A0A0G0P9S2"/>